<dbReference type="Proteomes" id="UP000011115">
    <property type="component" value="Unassembled WGS sequence"/>
</dbReference>
<dbReference type="InterPro" id="IPR053781">
    <property type="entry name" value="F-box_AtFBL13-like"/>
</dbReference>
<protein>
    <submittedName>
        <fullName evidence="2">F-box family protein</fullName>
    </submittedName>
</protein>
<dbReference type="SUPFAM" id="SSF52047">
    <property type="entry name" value="RNI-like"/>
    <property type="match status" value="1"/>
</dbReference>
<dbReference type="PANTHER" id="PTHR31639">
    <property type="entry name" value="F-BOX PROTEIN-LIKE"/>
    <property type="match status" value="1"/>
</dbReference>
<dbReference type="CDD" id="cd22160">
    <property type="entry name" value="F-box_AtFBL13-like"/>
    <property type="match status" value="1"/>
</dbReference>
<dbReference type="Gene3D" id="3.80.10.10">
    <property type="entry name" value="Ribonuclease Inhibitor"/>
    <property type="match status" value="1"/>
</dbReference>
<dbReference type="InterPro" id="IPR055411">
    <property type="entry name" value="LRR_FXL15/At3g58940/PEG3-like"/>
</dbReference>
<dbReference type="Pfam" id="PF00646">
    <property type="entry name" value="F-box"/>
    <property type="match status" value="1"/>
</dbReference>
<dbReference type="Gramene" id="PGSC0003DMT400047595">
    <property type="protein sequence ID" value="PGSC0003DMT400047595"/>
    <property type="gene ID" value="PGSC0003DMG400018498"/>
</dbReference>
<name>M1BL24_SOLTU</name>
<dbReference type="PANTHER" id="PTHR31639:SF105">
    <property type="entry name" value="F-BOX DOMAIN-CONTAINING PROTEIN"/>
    <property type="match status" value="1"/>
</dbReference>
<dbReference type="InterPro" id="IPR036047">
    <property type="entry name" value="F-box-like_dom_sf"/>
</dbReference>
<evidence type="ECO:0000313" key="3">
    <source>
        <dbReference type="Proteomes" id="UP000011115"/>
    </source>
</evidence>
<evidence type="ECO:0000313" key="2">
    <source>
        <dbReference type="EnsemblPlants" id="PGSC0003DMT400047595"/>
    </source>
</evidence>
<dbReference type="ExpressionAtlas" id="M1BL24">
    <property type="expression patterns" value="baseline"/>
</dbReference>
<reference evidence="2" key="2">
    <citation type="submission" date="2015-06" db="UniProtKB">
        <authorList>
            <consortium name="EnsemblPlants"/>
        </authorList>
    </citation>
    <scope>IDENTIFICATION</scope>
    <source>
        <strain evidence="2">DM1-3 516 R44</strain>
    </source>
</reference>
<feature type="domain" description="FBD" evidence="1">
    <location>
        <begin position="328"/>
        <end position="406"/>
    </location>
</feature>
<reference evidence="3" key="1">
    <citation type="journal article" date="2011" name="Nature">
        <title>Genome sequence and analysis of the tuber crop potato.</title>
        <authorList>
            <consortium name="The Potato Genome Sequencing Consortium"/>
        </authorList>
    </citation>
    <scope>NUCLEOTIDE SEQUENCE [LARGE SCALE GENOMIC DNA]</scope>
    <source>
        <strain evidence="3">cv. DM1-3 516 R44</strain>
    </source>
</reference>
<dbReference type="InterPro" id="IPR001810">
    <property type="entry name" value="F-box_dom"/>
</dbReference>
<dbReference type="EnsemblPlants" id="PGSC0003DMT400047595">
    <property type="protein sequence ID" value="PGSC0003DMT400047595"/>
    <property type="gene ID" value="PGSC0003DMG400018498"/>
</dbReference>
<dbReference type="InterPro" id="IPR006566">
    <property type="entry name" value="FBD"/>
</dbReference>
<dbReference type="SMART" id="SM00579">
    <property type="entry name" value="FBD"/>
    <property type="match status" value="1"/>
</dbReference>
<gene>
    <name evidence="2" type="primary">LOC102581920</name>
</gene>
<dbReference type="Pfam" id="PF24758">
    <property type="entry name" value="LRR_At5g56370"/>
    <property type="match status" value="1"/>
</dbReference>
<sequence length="422" mass="48831">MAMVDRLSDLSEPILIHILSMLPDGKDVVRSSVLSKRWRFLWRSVPISLDFSFPEDTYLGLPESGELEILDFVNSTHRELLYWGSGQKIRKFNVVVNFSVPERFDKDIDLWVYFATKKANVEDFTLECLSGYKLPQFAFKNSSMRNLNLQYCKLKLEPSVNVNWSNLVSLSVGYVKLTERVMGKILSGCPNLECLLLDFIWGFDRLEISNVKLKKLTINSYETSECDVWLEILAPHIQNLELLGYSSGIRLKNVAALVTAFFRIDFQFDFGEADRSEKNEISCLKELLHSVAHVKNLELSHWCIKYLYAYSFKDKERQIRTFETHKFNCPLLHLKTIKFINLVGPLSVNKFVLPLVKYLLENAIMLEKFDIAARCKEIDVRLDQIRIEQELLSFPRSSSHASVIFSNQRSLPPLLLDQSQHA</sequence>
<dbReference type="HOGENOM" id="CLU_023151_0_1_1"/>
<dbReference type="InterPro" id="IPR032675">
    <property type="entry name" value="LRR_dom_sf"/>
</dbReference>
<accession>M1BL24</accession>
<organism evidence="2 3">
    <name type="scientific">Solanum tuberosum</name>
    <name type="common">Potato</name>
    <dbReference type="NCBI Taxonomy" id="4113"/>
    <lineage>
        <taxon>Eukaryota</taxon>
        <taxon>Viridiplantae</taxon>
        <taxon>Streptophyta</taxon>
        <taxon>Embryophyta</taxon>
        <taxon>Tracheophyta</taxon>
        <taxon>Spermatophyta</taxon>
        <taxon>Magnoliopsida</taxon>
        <taxon>eudicotyledons</taxon>
        <taxon>Gunneridae</taxon>
        <taxon>Pentapetalae</taxon>
        <taxon>asterids</taxon>
        <taxon>lamiids</taxon>
        <taxon>Solanales</taxon>
        <taxon>Solanaceae</taxon>
        <taxon>Solanoideae</taxon>
        <taxon>Solaneae</taxon>
        <taxon>Solanum</taxon>
    </lineage>
</organism>
<dbReference type="SUPFAM" id="SSF81383">
    <property type="entry name" value="F-box domain"/>
    <property type="match status" value="1"/>
</dbReference>
<evidence type="ECO:0000259" key="1">
    <source>
        <dbReference type="SMART" id="SM00579"/>
    </source>
</evidence>
<proteinExistence type="predicted"/>
<dbReference type="AlphaFoldDB" id="M1BL24"/>
<keyword evidence="3" id="KW-1185">Reference proteome</keyword>